<dbReference type="CDD" id="cd01949">
    <property type="entry name" value="GGDEF"/>
    <property type="match status" value="1"/>
</dbReference>
<proteinExistence type="predicted"/>
<dbReference type="PROSITE" id="PS50887">
    <property type="entry name" value="GGDEF"/>
    <property type="match status" value="1"/>
</dbReference>
<dbReference type="PANTHER" id="PTHR45138:SF9">
    <property type="entry name" value="DIGUANYLATE CYCLASE DGCM-RELATED"/>
    <property type="match status" value="1"/>
</dbReference>
<dbReference type="EMBL" id="CP095362">
    <property type="protein sequence ID" value="XAG66596.1"/>
    <property type="molecule type" value="Genomic_DNA"/>
</dbReference>
<dbReference type="SMART" id="SM00267">
    <property type="entry name" value="GGDEF"/>
    <property type="match status" value="1"/>
</dbReference>
<dbReference type="Gene3D" id="3.30.450.20">
    <property type="entry name" value="PAS domain"/>
    <property type="match status" value="1"/>
</dbReference>
<keyword evidence="1" id="KW-0812">Transmembrane</keyword>
<feature type="domain" description="GGDEF" evidence="2">
    <location>
        <begin position="375"/>
        <end position="505"/>
    </location>
</feature>
<dbReference type="GO" id="GO:0043709">
    <property type="term" value="P:cell adhesion involved in single-species biofilm formation"/>
    <property type="evidence" value="ECO:0007669"/>
    <property type="project" value="TreeGrafter"/>
</dbReference>
<reference evidence="3" key="1">
    <citation type="submission" date="2022-03" db="EMBL/GenBank/DDBJ databases">
        <title>Sea Food Isolates.</title>
        <authorList>
            <person name="Li c."/>
        </authorList>
    </citation>
    <scope>NUCLEOTIDE SEQUENCE</scope>
    <source>
        <strain evidence="3">19GA11TI05</strain>
    </source>
</reference>
<dbReference type="FunFam" id="3.30.70.270:FF:000001">
    <property type="entry name" value="Diguanylate cyclase domain protein"/>
    <property type="match status" value="1"/>
</dbReference>
<accession>A0AAU6TXK7</accession>
<dbReference type="GO" id="GO:0005886">
    <property type="term" value="C:plasma membrane"/>
    <property type="evidence" value="ECO:0007669"/>
    <property type="project" value="TreeGrafter"/>
</dbReference>
<name>A0AAU6TXK7_UNCXX</name>
<sequence length="508" mass="57049">MLILSLGGIVITSALLLSALTLFMKGNIEDSLLESNLAYARKLADTTDRYLSIATKELTYSAEKINNIYDIENLKQEANRLRQQSSFFNSIVIVSSDSVIAATSPEELGLVGLKLVSQTNLKTIGAKKTIISEPFISVTGNYVVFISQPIIHKGQYLGYVGGTIYLKKESMLSDLLSTHFYNEGIRVFIISNRNEVIFSREPELINTEFKISKNLNKKILSTRYGRFYDRNGSHGELIGYASLENANWKVIIAGSSRDVSTPLWVIIINAVWFTSIIIIFITALVIYLSGKISLPLEQITEITRKNDSEVTINKLLKINAWYREAERLKIAITLYLKRMIKRVNQLNDETMIDTLTGLYNRKGFYFLVNKCSLNDEHSIIAIDIDNFKGINDKYGHASGDEVLIRLSKELILSLRNKEVICRFGGEEFIIFLADTNLKDAAIAAERIRLNIDETIFPHVNHVTISLGVSSIKDNDGDILKALHHADKALYDAKSSGRNKVVVSGNIDY</sequence>
<feature type="transmembrane region" description="Helical" evidence="1">
    <location>
        <begin position="263"/>
        <end position="288"/>
    </location>
</feature>
<dbReference type="SUPFAM" id="SSF55073">
    <property type="entry name" value="Nucleotide cyclase"/>
    <property type="match status" value="1"/>
</dbReference>
<dbReference type="PANTHER" id="PTHR45138">
    <property type="entry name" value="REGULATORY COMPONENTS OF SENSORY TRANSDUCTION SYSTEM"/>
    <property type="match status" value="1"/>
</dbReference>
<dbReference type="NCBIfam" id="TIGR00254">
    <property type="entry name" value="GGDEF"/>
    <property type="match status" value="1"/>
</dbReference>
<evidence type="ECO:0000256" key="1">
    <source>
        <dbReference type="SAM" id="Phobius"/>
    </source>
</evidence>
<dbReference type="GO" id="GO:1902201">
    <property type="term" value="P:negative regulation of bacterial-type flagellum-dependent cell motility"/>
    <property type="evidence" value="ECO:0007669"/>
    <property type="project" value="TreeGrafter"/>
</dbReference>
<gene>
    <name evidence="3" type="ORF">MRM81_06065</name>
</gene>
<dbReference type="SUPFAM" id="SSF103190">
    <property type="entry name" value="Sensory domain-like"/>
    <property type="match status" value="1"/>
</dbReference>
<evidence type="ECO:0000313" key="3">
    <source>
        <dbReference type="EMBL" id="XAG66596.1"/>
    </source>
</evidence>
<dbReference type="Gene3D" id="3.30.70.270">
    <property type="match status" value="1"/>
</dbReference>
<dbReference type="Pfam" id="PF00990">
    <property type="entry name" value="GGDEF"/>
    <property type="match status" value="1"/>
</dbReference>
<keyword evidence="1" id="KW-0472">Membrane</keyword>
<evidence type="ECO:0000259" key="2">
    <source>
        <dbReference type="PROSITE" id="PS50887"/>
    </source>
</evidence>
<dbReference type="InterPro" id="IPR043128">
    <property type="entry name" value="Rev_trsase/Diguanyl_cyclase"/>
</dbReference>
<protein>
    <submittedName>
        <fullName evidence="3">Sensor domain-containing diguanylate cyclase</fullName>
    </submittedName>
</protein>
<keyword evidence="1" id="KW-1133">Transmembrane helix</keyword>
<dbReference type="GO" id="GO:0052621">
    <property type="term" value="F:diguanylate cyclase activity"/>
    <property type="evidence" value="ECO:0007669"/>
    <property type="project" value="TreeGrafter"/>
</dbReference>
<dbReference type="CDD" id="cd18773">
    <property type="entry name" value="PDC1_HK_sensor"/>
    <property type="match status" value="1"/>
</dbReference>
<dbReference type="InterPro" id="IPR000160">
    <property type="entry name" value="GGDEF_dom"/>
</dbReference>
<organism evidence="3">
    <name type="scientific">bacterium 19GA11TI05</name>
    <dbReference type="NCBI Taxonomy" id="2920688"/>
    <lineage>
        <taxon>Bacteria</taxon>
    </lineage>
</organism>
<dbReference type="InterPro" id="IPR029151">
    <property type="entry name" value="Sensor-like_sf"/>
</dbReference>
<dbReference type="InterPro" id="IPR029787">
    <property type="entry name" value="Nucleotide_cyclase"/>
</dbReference>
<dbReference type="AlphaFoldDB" id="A0AAU6TXK7"/>
<dbReference type="InterPro" id="IPR050469">
    <property type="entry name" value="Diguanylate_Cyclase"/>
</dbReference>